<dbReference type="InterPro" id="IPR001173">
    <property type="entry name" value="Glyco_trans_2-like"/>
</dbReference>
<evidence type="ECO:0000259" key="1">
    <source>
        <dbReference type="Pfam" id="PF00535"/>
    </source>
</evidence>
<dbReference type="Gene3D" id="2.160.10.10">
    <property type="entry name" value="Hexapeptide repeat proteins"/>
    <property type="match status" value="1"/>
</dbReference>
<dbReference type="InterPro" id="IPR051159">
    <property type="entry name" value="Hexapeptide_acetyltransf"/>
</dbReference>
<dbReference type="Gene3D" id="3.90.550.10">
    <property type="entry name" value="Spore Coat Polysaccharide Biosynthesis Protein SpsA, Chain A"/>
    <property type="match status" value="2"/>
</dbReference>
<keyword evidence="4" id="KW-1185">Reference proteome</keyword>
<dbReference type="HOGENOM" id="CLU_012314_0_0_9"/>
<dbReference type="Proteomes" id="UP000004633">
    <property type="component" value="Unassembled WGS sequence"/>
</dbReference>
<keyword evidence="3" id="KW-0328">Glycosyltransferase</keyword>
<feature type="domain" description="Streptomycin biosynthesis protein StrF" evidence="2">
    <location>
        <begin position="13"/>
        <end position="218"/>
    </location>
</feature>
<dbReference type="Pfam" id="PF13712">
    <property type="entry name" value="Glyco_tranf_2_5"/>
    <property type="match status" value="1"/>
</dbReference>
<organism evidence="3 4">
    <name type="scientific">Selenomonas artemidis F0399</name>
    <dbReference type="NCBI Taxonomy" id="749551"/>
    <lineage>
        <taxon>Bacteria</taxon>
        <taxon>Bacillati</taxon>
        <taxon>Bacillota</taxon>
        <taxon>Negativicutes</taxon>
        <taxon>Selenomonadales</taxon>
        <taxon>Selenomonadaceae</taxon>
        <taxon>Selenomonas</taxon>
    </lineage>
</organism>
<evidence type="ECO:0000313" key="4">
    <source>
        <dbReference type="Proteomes" id="UP000004633"/>
    </source>
</evidence>
<comment type="caution">
    <text evidence="3">The sequence shown here is derived from an EMBL/GenBank/DDBJ whole genome shotgun (WGS) entry which is preliminary data.</text>
</comment>
<dbReference type="InterPro" id="IPR029044">
    <property type="entry name" value="Nucleotide-diphossugar_trans"/>
</dbReference>
<dbReference type="GO" id="GO:0016757">
    <property type="term" value="F:glycosyltransferase activity"/>
    <property type="evidence" value="ECO:0007669"/>
    <property type="project" value="UniProtKB-KW"/>
</dbReference>
<reference evidence="3 4" key="1">
    <citation type="submission" date="2010-08" db="EMBL/GenBank/DDBJ databases">
        <authorList>
            <person name="Weinstock G."/>
            <person name="Sodergren E."/>
            <person name="Clifton S."/>
            <person name="Fulton L."/>
            <person name="Fulton B."/>
            <person name="Courtney L."/>
            <person name="Fronick C."/>
            <person name="Harrison M."/>
            <person name="Strong C."/>
            <person name="Farmer C."/>
            <person name="Delahaunty K."/>
            <person name="Markovic C."/>
            <person name="Hall O."/>
            <person name="Minx P."/>
            <person name="Tomlinson C."/>
            <person name="Mitreva M."/>
            <person name="Hou S."/>
            <person name="Chen J."/>
            <person name="Wollam A."/>
            <person name="Pepin K.H."/>
            <person name="Johnson M."/>
            <person name="Bhonagiri V."/>
            <person name="Zhang X."/>
            <person name="Suruliraj S."/>
            <person name="Warren W."/>
            <person name="Chinwalla A."/>
            <person name="Mardis E.R."/>
            <person name="Wilson R.K."/>
        </authorList>
    </citation>
    <scope>NUCLEOTIDE SEQUENCE [LARGE SCALE GENOMIC DNA]</scope>
    <source>
        <strain evidence="3 4">F0399</strain>
    </source>
</reference>
<sequence>MGEAAGMNEKGIAILVWKRNEEHYANCIEGLRNLQYPAGCEVQVYTLTEQDVFTKQCNSVLAETDAKYKIYLSDEMRIAAPTFVQDMLNIFADTSIGMIGFFGSAEMPLSANIMDAPHKYGSVLMPVSGALEEMRFGEGTAEAVADVRAILPSLFVTQYDVPWDANYTGQYYAVQAQCRNFTRRGYRVVVPIVETPFCGYQSEEISFEIGGADRDRFFSANTSAADAAEKALLYACGEGSSVPGWRNFSHPEGIAVGAHTRIHETAICGLSEDNYDGTPRIVIGDNCQIGAYSIITAAQHIAIENFVHISENVHISDTICKHWHLCSFLKMQESADDTSEICIGRATRIEENVSIRGNVHIGRGCLIRANTVVRSDIPDYCVAEGNPARIVEAFSAKTGTWQSAANEEELCALFRERKETRPILTYGIITYNRSKYLRKSLKSVLDQVGSDELVEVLVSDNCSEDDTKEVVQEFQKKYKNLRYHCNETNVGAEGNIHAALRHSKGEYVVVAGDDDYQADGSLYILLTHIYAHRDCALFYMANKEGEFGTYEGQGYLDVLEKMSFYITWITGVVIKKDVYMSISNPEKFNDSRIPQVYIQMEMLKRNPKFSIVYGSLFVLNQEGHLPRGYNLAEVFIKNYFNILAATVEIPPARLSREKQRVMEEMIYPWCWRIKNQGVELSLDGIFDIVAEYYGKEPYYDEVVEKLKEIVGTSES</sequence>
<dbReference type="PANTHER" id="PTHR23416:SF78">
    <property type="entry name" value="LIPOPOLYSACCHARIDE BIOSYNTHESIS O-ACETYL TRANSFERASE WBBJ-RELATED"/>
    <property type="match status" value="1"/>
</dbReference>
<feature type="domain" description="Glycosyltransferase 2-like" evidence="1">
    <location>
        <begin position="428"/>
        <end position="548"/>
    </location>
</feature>
<dbReference type="CDD" id="cd00761">
    <property type="entry name" value="Glyco_tranf_GTA_type"/>
    <property type="match status" value="1"/>
</dbReference>
<dbReference type="EMBL" id="AECV01000036">
    <property type="protein sequence ID" value="EFW29149.1"/>
    <property type="molecule type" value="Genomic_DNA"/>
</dbReference>
<dbReference type="SUPFAM" id="SSF53448">
    <property type="entry name" value="Nucleotide-diphospho-sugar transferases"/>
    <property type="match status" value="1"/>
</dbReference>
<dbReference type="InterPro" id="IPR011004">
    <property type="entry name" value="Trimer_LpxA-like_sf"/>
</dbReference>
<dbReference type="SUPFAM" id="SSF51161">
    <property type="entry name" value="Trimeric LpxA-like enzymes"/>
    <property type="match status" value="1"/>
</dbReference>
<name>E7N3X2_9FIRM</name>
<evidence type="ECO:0000313" key="3">
    <source>
        <dbReference type="EMBL" id="EFW29149.1"/>
    </source>
</evidence>
<proteinExistence type="predicted"/>
<gene>
    <name evidence="3" type="ORF">HMPREF9555_01712</name>
</gene>
<dbReference type="InterPro" id="IPR001451">
    <property type="entry name" value="Hexapep"/>
</dbReference>
<dbReference type="EC" id="2.4.-.-" evidence="3"/>
<dbReference type="CDD" id="cd04647">
    <property type="entry name" value="LbH_MAT_like"/>
    <property type="match status" value="1"/>
</dbReference>
<accession>E7N3X2</accession>
<evidence type="ECO:0000259" key="2">
    <source>
        <dbReference type="Pfam" id="PF13712"/>
    </source>
</evidence>
<dbReference type="Pfam" id="PF00535">
    <property type="entry name" value="Glycos_transf_2"/>
    <property type="match status" value="1"/>
</dbReference>
<dbReference type="AlphaFoldDB" id="E7N3X2"/>
<dbReference type="PANTHER" id="PTHR23416">
    <property type="entry name" value="SIALIC ACID SYNTHASE-RELATED"/>
    <property type="match status" value="1"/>
</dbReference>
<dbReference type="Pfam" id="PF00132">
    <property type="entry name" value="Hexapep"/>
    <property type="match status" value="1"/>
</dbReference>
<keyword evidence="3" id="KW-0808">Transferase</keyword>
<dbReference type="InterPro" id="IPR059123">
    <property type="entry name" value="StrF_dom"/>
</dbReference>
<protein>
    <submittedName>
        <fullName evidence="3">Glycosyltransferase, group 2 family protein</fullName>
        <ecNumber evidence="3">2.4.-.-</ecNumber>
    </submittedName>
</protein>
<dbReference type="STRING" id="749551.HMPREF9555_01712"/>